<organism evidence="1 2">
    <name type="scientific">Plakobranchus ocellatus</name>
    <dbReference type="NCBI Taxonomy" id="259542"/>
    <lineage>
        <taxon>Eukaryota</taxon>
        <taxon>Metazoa</taxon>
        <taxon>Spiralia</taxon>
        <taxon>Lophotrochozoa</taxon>
        <taxon>Mollusca</taxon>
        <taxon>Gastropoda</taxon>
        <taxon>Heterobranchia</taxon>
        <taxon>Euthyneura</taxon>
        <taxon>Panpulmonata</taxon>
        <taxon>Sacoglossa</taxon>
        <taxon>Placobranchoidea</taxon>
        <taxon>Plakobranchidae</taxon>
        <taxon>Plakobranchus</taxon>
    </lineage>
</organism>
<dbReference type="AlphaFoldDB" id="A0AAV4BT60"/>
<accession>A0AAV4BT60</accession>
<gene>
    <name evidence="1" type="ORF">PoB_004875100</name>
</gene>
<evidence type="ECO:0000313" key="1">
    <source>
        <dbReference type="EMBL" id="GFO22246.1"/>
    </source>
</evidence>
<name>A0AAV4BT60_9GAST</name>
<keyword evidence="2" id="KW-1185">Reference proteome</keyword>
<sequence length="111" mass="12840">MLYAYKSIDGVRTESPMLFKKIRNGASESAALREALDFRLIWTLILIRMKRSIRKVFSHPYFRSVTPCYCNLTCKPVRHTRSTSSPDRLRQNQSGTLFCLPCIYEALGTMD</sequence>
<protein>
    <submittedName>
        <fullName evidence="1">Uncharacterized protein</fullName>
    </submittedName>
</protein>
<evidence type="ECO:0000313" key="2">
    <source>
        <dbReference type="Proteomes" id="UP000735302"/>
    </source>
</evidence>
<proteinExistence type="predicted"/>
<comment type="caution">
    <text evidence="1">The sequence shown here is derived from an EMBL/GenBank/DDBJ whole genome shotgun (WGS) entry which is preliminary data.</text>
</comment>
<dbReference type="EMBL" id="BLXT01005342">
    <property type="protein sequence ID" value="GFO22246.1"/>
    <property type="molecule type" value="Genomic_DNA"/>
</dbReference>
<reference evidence="1 2" key="1">
    <citation type="journal article" date="2021" name="Elife">
        <title>Chloroplast acquisition without the gene transfer in kleptoplastic sea slugs, Plakobranchus ocellatus.</title>
        <authorList>
            <person name="Maeda T."/>
            <person name="Takahashi S."/>
            <person name="Yoshida T."/>
            <person name="Shimamura S."/>
            <person name="Takaki Y."/>
            <person name="Nagai Y."/>
            <person name="Toyoda A."/>
            <person name="Suzuki Y."/>
            <person name="Arimoto A."/>
            <person name="Ishii H."/>
            <person name="Satoh N."/>
            <person name="Nishiyama T."/>
            <person name="Hasebe M."/>
            <person name="Maruyama T."/>
            <person name="Minagawa J."/>
            <person name="Obokata J."/>
            <person name="Shigenobu S."/>
        </authorList>
    </citation>
    <scope>NUCLEOTIDE SEQUENCE [LARGE SCALE GENOMIC DNA]</scope>
</reference>
<dbReference type="Proteomes" id="UP000735302">
    <property type="component" value="Unassembled WGS sequence"/>
</dbReference>